<dbReference type="InterPro" id="IPR038488">
    <property type="entry name" value="Integrase_DNA-bd_sf"/>
</dbReference>
<dbReference type="Proteomes" id="UP000019801">
    <property type="component" value="Chromosome I"/>
</dbReference>
<reference evidence="2" key="1">
    <citation type="submission" date="2013-11" db="EMBL/GenBank/DDBJ databases">
        <title>Genome sequencing of Bartonella spp. isolated from human blood.</title>
        <authorList>
            <person name="Raoult D."/>
        </authorList>
    </citation>
    <scope>NUCLEOTIDE SEQUENCE</scope>
    <source>
        <strain evidence="2">BM1374165</strain>
    </source>
</reference>
<dbReference type="AlphaFoldDB" id="X5M634"/>
<dbReference type="KEGG" id="bhs:BM1374165_01497"/>
<protein>
    <submittedName>
        <fullName evidence="1">Phage integrase</fullName>
    </submittedName>
</protein>
<name>X5M634_BARHN</name>
<evidence type="ECO:0000313" key="2">
    <source>
        <dbReference type="Proteomes" id="UP000019801"/>
    </source>
</evidence>
<accession>X5M634</accession>
<proteinExistence type="predicted"/>
<dbReference type="PATRIC" id="fig|38323.4.peg.1664"/>
<gene>
    <name evidence="1" type="ORF">BM1374165_01497</name>
</gene>
<organism evidence="1 2">
    <name type="scientific">Bartonella henselae</name>
    <name type="common">Rochalimaea henselae</name>
    <dbReference type="NCBI Taxonomy" id="38323"/>
    <lineage>
        <taxon>Bacteria</taxon>
        <taxon>Pseudomonadati</taxon>
        <taxon>Pseudomonadota</taxon>
        <taxon>Alphaproteobacteria</taxon>
        <taxon>Hyphomicrobiales</taxon>
        <taxon>Bartonellaceae</taxon>
        <taxon>Bartonella</taxon>
    </lineage>
</organism>
<dbReference type="EMBL" id="HG969191">
    <property type="protein sequence ID" value="CDO47471.1"/>
    <property type="molecule type" value="Genomic_DNA"/>
</dbReference>
<sequence length="56" mass="6608">MMVSVCMLNKCKDGGAQWIYPYTIHVRRHEVGFCVLRDVSLKLARELVTQWRSILR</sequence>
<evidence type="ECO:0000313" key="1">
    <source>
        <dbReference type="EMBL" id="CDO47471.1"/>
    </source>
</evidence>
<dbReference type="Gene3D" id="3.30.160.390">
    <property type="entry name" value="Integrase, DNA-binding domain"/>
    <property type="match status" value="1"/>
</dbReference>